<sequence length="780" mass="83774">MPLDAQMERLERAAYGCRGTERVLVLRRWCTALRGTFVPGEILEPEDAVNREAEEQGWSSLSLEKELGAPPSPDGRDTSEAVNVRLRQQVFLDSNSEGATLTFRHVFLSSSAVELFCSNFVLFPAGAETEEEEEELVLELLTLSLLGGAPTAKAMLSALQDAREKLQVHVVEVSHSNQHLADIIQASVAELKCSPTSEALEAAAEELRGAAKVVAQKVAQQSPKAAQGLQAAGTPLLIDPDDDTLVQGGSALQTQLDLTRSLRELLLQRRGVLQEQGQAVALGPLEKNVLEWSSGLADSQSKLEMTSSSCRDDKEKAQQFRDSRLSDLATQDKDITGQVVQLEREKAELEEKLSAVESKLGALGQQRQKLAETRSEFEDANSETIVQLESGLKDLDDQHKAHVEEAMAVASVSALLATARDVQMKTAEKAMAAAVAILATNGIDVMEAASSVMGRWAGQLPLLQQQLEFCGKELQTMQAKQTQMAALGMESMVVDLQTSRSKLEDKYLEGEKAMTFILGKTNALRTEVDSFMADVEAAVKEQPPFVDAAAVLQTHVAEAERISKLFDALERPDIEEKVTAEAEEAASSSVVNGETTLHPTEEESAVMQELPVAAMDALSETQCPAAVDPPISPPVAEKEIASPPVIEEAALPPATEKVTAPPVAEMVTAPPATEEIAYPPAIEEAATAVDPDKMPADEDAKRGQEEAQKMEQGPSIPSESTIAPVSEGTGIVTPDDDKAVTEGVDVVPEAEIAVETDAASSSNAPKKKKNKKKDNKKSLE</sequence>
<evidence type="ECO:0000313" key="4">
    <source>
        <dbReference type="Proteomes" id="UP001190700"/>
    </source>
</evidence>
<name>A0AAE0F769_9CHLO</name>
<feature type="region of interest" description="Disordered" evidence="2">
    <location>
        <begin position="683"/>
        <end position="780"/>
    </location>
</feature>
<protein>
    <submittedName>
        <fullName evidence="3">Uncharacterized protein</fullName>
    </submittedName>
</protein>
<keyword evidence="1" id="KW-0175">Coiled coil</keyword>
<proteinExistence type="predicted"/>
<evidence type="ECO:0000256" key="2">
    <source>
        <dbReference type="SAM" id="MobiDB-lite"/>
    </source>
</evidence>
<evidence type="ECO:0000313" key="3">
    <source>
        <dbReference type="EMBL" id="KAK3253882.1"/>
    </source>
</evidence>
<feature type="compositionally biased region" description="Basic residues" evidence="2">
    <location>
        <begin position="765"/>
        <end position="780"/>
    </location>
</feature>
<gene>
    <name evidence="3" type="ORF">CYMTET_36886</name>
</gene>
<feature type="coiled-coil region" evidence="1">
    <location>
        <begin position="332"/>
        <end position="383"/>
    </location>
</feature>
<dbReference type="EMBL" id="LGRX02024588">
    <property type="protein sequence ID" value="KAK3253882.1"/>
    <property type="molecule type" value="Genomic_DNA"/>
</dbReference>
<accession>A0AAE0F769</accession>
<evidence type="ECO:0000256" key="1">
    <source>
        <dbReference type="SAM" id="Coils"/>
    </source>
</evidence>
<organism evidence="3 4">
    <name type="scientific">Cymbomonas tetramitiformis</name>
    <dbReference type="NCBI Taxonomy" id="36881"/>
    <lineage>
        <taxon>Eukaryota</taxon>
        <taxon>Viridiplantae</taxon>
        <taxon>Chlorophyta</taxon>
        <taxon>Pyramimonadophyceae</taxon>
        <taxon>Pyramimonadales</taxon>
        <taxon>Pyramimonadaceae</taxon>
        <taxon>Cymbomonas</taxon>
    </lineage>
</organism>
<dbReference type="PANTHER" id="PTHR34121:SF1">
    <property type="entry name" value="FILAMIN-A-INTERACTING PROTEIN 1"/>
    <property type="match status" value="1"/>
</dbReference>
<reference evidence="3 4" key="1">
    <citation type="journal article" date="2015" name="Genome Biol. Evol.">
        <title>Comparative Genomics of a Bacterivorous Green Alga Reveals Evolutionary Causalities and Consequences of Phago-Mixotrophic Mode of Nutrition.</title>
        <authorList>
            <person name="Burns J.A."/>
            <person name="Paasch A."/>
            <person name="Narechania A."/>
            <person name="Kim E."/>
        </authorList>
    </citation>
    <scope>NUCLEOTIDE SEQUENCE [LARGE SCALE GENOMIC DNA]</scope>
    <source>
        <strain evidence="3 4">PLY_AMNH</strain>
    </source>
</reference>
<dbReference type="AlphaFoldDB" id="A0AAE0F769"/>
<dbReference type="PANTHER" id="PTHR34121">
    <property type="entry name" value="MYOSIN-11"/>
    <property type="match status" value="1"/>
</dbReference>
<comment type="caution">
    <text evidence="3">The sequence shown here is derived from an EMBL/GenBank/DDBJ whole genome shotgun (WGS) entry which is preliminary data.</text>
</comment>
<feature type="compositionally biased region" description="Basic and acidic residues" evidence="2">
    <location>
        <begin position="690"/>
        <end position="709"/>
    </location>
</feature>
<keyword evidence="4" id="KW-1185">Reference proteome</keyword>
<dbReference type="Proteomes" id="UP001190700">
    <property type="component" value="Unassembled WGS sequence"/>
</dbReference>